<accession>N1WKY7</accession>
<evidence type="ECO:0000313" key="2">
    <source>
        <dbReference type="EMBL" id="EMY80936.1"/>
    </source>
</evidence>
<dbReference type="EMBL" id="APLF01000009">
    <property type="protein sequence ID" value="EMY80936.1"/>
    <property type="molecule type" value="Genomic_DNA"/>
</dbReference>
<proteinExistence type="predicted"/>
<sequence length="106" mass="12171">MVIIKIIPLKKNDMKALWNGQKIAESDETIIVEGNHYFPASSIDRAYFENSDYHTSCPWKGKASYYTLVVKGEKNKNAAWYYPETKSKANAIENYVAFWKGVDVVE</sequence>
<dbReference type="InterPro" id="IPR007361">
    <property type="entry name" value="DUF427"/>
</dbReference>
<dbReference type="Proteomes" id="UP000012317">
    <property type="component" value="Unassembled WGS sequence"/>
</dbReference>
<dbReference type="Pfam" id="PF04248">
    <property type="entry name" value="NTP_transf_9"/>
    <property type="match status" value="1"/>
</dbReference>
<evidence type="ECO:0000313" key="3">
    <source>
        <dbReference type="Proteomes" id="UP000012317"/>
    </source>
</evidence>
<dbReference type="STRING" id="1189619.pgond44_10256"/>
<evidence type="ECO:0000259" key="1">
    <source>
        <dbReference type="Pfam" id="PF04248"/>
    </source>
</evidence>
<dbReference type="PANTHER" id="PTHR34310:SF5">
    <property type="entry name" value="DUF427 DOMAIN PROTEIN (AFU_ORTHOLOGUE AFUA_3G02220)"/>
    <property type="match status" value="1"/>
</dbReference>
<dbReference type="InterPro" id="IPR038694">
    <property type="entry name" value="DUF427_sf"/>
</dbReference>
<feature type="domain" description="DUF427" evidence="1">
    <location>
        <begin position="14"/>
        <end position="100"/>
    </location>
</feature>
<dbReference type="Gene3D" id="2.170.150.40">
    <property type="entry name" value="Domain of unknown function (DUF427)"/>
    <property type="match status" value="1"/>
</dbReference>
<keyword evidence="3" id="KW-1185">Reference proteome</keyword>
<dbReference type="AlphaFoldDB" id="N1WKY7"/>
<comment type="caution">
    <text evidence="2">The sequence shown here is derived from an EMBL/GenBank/DDBJ whole genome shotgun (WGS) entry which is preliminary data.</text>
</comment>
<reference evidence="2 3" key="1">
    <citation type="journal article" date="2014" name="Genome Biol. Evol.">
        <title>Extensive gene acquisition in the extremely psychrophilic bacterial species Psychroflexus torquis and the link to sea-ice ecosystem specialism.</title>
        <authorList>
            <person name="Feng S."/>
            <person name="Powell S.M."/>
            <person name="Wilson R."/>
            <person name="Bowman J.P."/>
        </authorList>
    </citation>
    <scope>NUCLEOTIDE SEQUENCE [LARGE SCALE GENOMIC DNA]</scope>
    <source>
        <strain evidence="2 3">ACAM 44</strain>
    </source>
</reference>
<organism evidence="2 3">
    <name type="scientific">Psychroflexus gondwanensis ACAM 44</name>
    <dbReference type="NCBI Taxonomy" id="1189619"/>
    <lineage>
        <taxon>Bacteria</taxon>
        <taxon>Pseudomonadati</taxon>
        <taxon>Bacteroidota</taxon>
        <taxon>Flavobacteriia</taxon>
        <taxon>Flavobacteriales</taxon>
        <taxon>Flavobacteriaceae</taxon>
        <taxon>Psychroflexus</taxon>
    </lineage>
</organism>
<dbReference type="eggNOG" id="COG2343">
    <property type="taxonomic scope" value="Bacteria"/>
</dbReference>
<name>N1WKY7_9FLAO</name>
<dbReference type="PANTHER" id="PTHR34310">
    <property type="entry name" value="DUF427 DOMAIN PROTEIN (AFU_ORTHOLOGUE AFUA_3G02220)"/>
    <property type="match status" value="1"/>
</dbReference>
<gene>
    <name evidence="2" type="ORF">pgond44_10256</name>
</gene>
<protein>
    <recommendedName>
        <fullName evidence="1">DUF427 domain-containing protein</fullName>
    </recommendedName>
</protein>